<keyword evidence="1" id="KW-0732">Signal</keyword>
<accession>Q4T125</accession>
<name>Q4T125_TETNG</name>
<sequence length="61" mass="6866">MLCVPGFRWVFLNALLHTVAPWGAQRPGRPRQCDAPKSVSPLGHILWCEGRNALTQKLHFS</sequence>
<dbReference type="OrthoDB" id="10471337at2759"/>
<reference evidence="2" key="1">
    <citation type="journal article" date="2004" name="Nature">
        <title>Genome duplication in the teleost fish Tetraodon nigroviridis reveals the early vertebrate proto-karyotype.</title>
        <authorList>
            <person name="Jaillon O."/>
            <person name="Aury J.-M."/>
            <person name="Brunet F."/>
            <person name="Petit J.-L."/>
            <person name="Stange-Thomann N."/>
            <person name="Mauceli E."/>
            <person name="Bouneau L."/>
            <person name="Fischer C."/>
            <person name="Ozouf-Costaz C."/>
            <person name="Bernot A."/>
            <person name="Nicaud S."/>
            <person name="Jaffe D."/>
            <person name="Fisher S."/>
            <person name="Lutfalla G."/>
            <person name="Dossat C."/>
            <person name="Segurens B."/>
            <person name="Dasilva C."/>
            <person name="Salanoubat M."/>
            <person name="Levy M."/>
            <person name="Boudet N."/>
            <person name="Castellano S."/>
            <person name="Anthouard V."/>
            <person name="Jubin C."/>
            <person name="Castelli V."/>
            <person name="Katinka M."/>
            <person name="Vacherie B."/>
            <person name="Biemont C."/>
            <person name="Skalli Z."/>
            <person name="Cattolico L."/>
            <person name="Poulain J."/>
            <person name="De Berardinis V."/>
            <person name="Cruaud C."/>
            <person name="Duprat S."/>
            <person name="Brottier P."/>
            <person name="Coutanceau J.-P."/>
            <person name="Gouzy J."/>
            <person name="Parra G."/>
            <person name="Lardier G."/>
            <person name="Chapple C."/>
            <person name="McKernan K.J."/>
            <person name="McEwan P."/>
            <person name="Bosak S."/>
            <person name="Kellis M."/>
            <person name="Volff J.-N."/>
            <person name="Guigo R."/>
            <person name="Zody M.C."/>
            <person name="Mesirov J."/>
            <person name="Lindblad-Toh K."/>
            <person name="Birren B."/>
            <person name="Nusbaum C."/>
            <person name="Kahn D."/>
            <person name="Robinson-Rechavi M."/>
            <person name="Laudet V."/>
            <person name="Schachter V."/>
            <person name="Quetier F."/>
            <person name="Saurin W."/>
            <person name="Scarpelli C."/>
            <person name="Wincker P."/>
            <person name="Lander E.S."/>
            <person name="Weissenbach J."/>
            <person name="Roest Crollius H."/>
        </authorList>
    </citation>
    <scope>NUCLEOTIDE SEQUENCE [LARGE SCALE GENOMIC DNA]</scope>
</reference>
<dbReference type="EMBL" id="CAAE01010740">
    <property type="protein sequence ID" value="CAF93407.1"/>
    <property type="molecule type" value="Genomic_DNA"/>
</dbReference>
<feature type="chain" id="PRO_5004244535" evidence="1">
    <location>
        <begin position="25"/>
        <end position="61"/>
    </location>
</feature>
<dbReference type="AlphaFoldDB" id="Q4T125"/>
<gene>
    <name evidence="2" type="ORF">GSTENG00009032001</name>
</gene>
<organism evidence="2">
    <name type="scientific">Tetraodon nigroviridis</name>
    <name type="common">Spotted green pufferfish</name>
    <name type="synonym">Chelonodon nigroviridis</name>
    <dbReference type="NCBI Taxonomy" id="99883"/>
    <lineage>
        <taxon>Eukaryota</taxon>
        <taxon>Metazoa</taxon>
        <taxon>Chordata</taxon>
        <taxon>Craniata</taxon>
        <taxon>Vertebrata</taxon>
        <taxon>Euteleostomi</taxon>
        <taxon>Actinopterygii</taxon>
        <taxon>Neopterygii</taxon>
        <taxon>Teleostei</taxon>
        <taxon>Neoteleostei</taxon>
        <taxon>Acanthomorphata</taxon>
        <taxon>Eupercaria</taxon>
        <taxon>Tetraodontiformes</taxon>
        <taxon>Tetradontoidea</taxon>
        <taxon>Tetraodontidae</taxon>
        <taxon>Tetraodon</taxon>
    </lineage>
</organism>
<proteinExistence type="predicted"/>
<dbReference type="KEGG" id="tng:GSTEN00009032G001"/>
<comment type="caution">
    <text evidence="2">The sequence shown here is derived from an EMBL/GenBank/DDBJ whole genome shotgun (WGS) entry which is preliminary data.</text>
</comment>
<reference evidence="2" key="2">
    <citation type="submission" date="2004-02" db="EMBL/GenBank/DDBJ databases">
        <authorList>
            <consortium name="Genoscope"/>
            <consortium name="Whitehead Institute Centre for Genome Research"/>
        </authorList>
    </citation>
    <scope>NUCLEOTIDE SEQUENCE</scope>
</reference>
<feature type="signal peptide" evidence="1">
    <location>
        <begin position="1"/>
        <end position="24"/>
    </location>
</feature>
<evidence type="ECO:0000313" key="2">
    <source>
        <dbReference type="EMBL" id="CAF93407.1"/>
    </source>
</evidence>
<protein>
    <submittedName>
        <fullName evidence="2">(spotted green pufferfish) hypothetical protein</fullName>
    </submittedName>
</protein>
<evidence type="ECO:0000256" key="1">
    <source>
        <dbReference type="SAM" id="SignalP"/>
    </source>
</evidence>